<dbReference type="InterPro" id="IPR045339">
    <property type="entry name" value="DUF6534"/>
</dbReference>
<dbReference type="Proteomes" id="UP000053477">
    <property type="component" value="Unassembled WGS sequence"/>
</dbReference>
<dbReference type="AlphaFoldDB" id="A0A0H2SEX4"/>
<dbReference type="PANTHER" id="PTHR40465">
    <property type="entry name" value="CHROMOSOME 1, WHOLE GENOME SHOTGUN SEQUENCE"/>
    <property type="match status" value="1"/>
</dbReference>
<feature type="transmembrane region" description="Helical" evidence="1">
    <location>
        <begin position="87"/>
        <end position="109"/>
    </location>
</feature>
<dbReference type="STRING" id="27342.A0A0H2SEX4"/>
<keyword evidence="1" id="KW-0472">Membrane</keyword>
<evidence type="ECO:0000256" key="1">
    <source>
        <dbReference type="SAM" id="Phobius"/>
    </source>
</evidence>
<dbReference type="OrthoDB" id="3262409at2759"/>
<feature type="transmembrane region" description="Helical" evidence="1">
    <location>
        <begin position="45"/>
        <end position="67"/>
    </location>
</feature>
<organism evidence="3 4">
    <name type="scientific">Schizopora paradoxa</name>
    <dbReference type="NCBI Taxonomy" id="27342"/>
    <lineage>
        <taxon>Eukaryota</taxon>
        <taxon>Fungi</taxon>
        <taxon>Dikarya</taxon>
        <taxon>Basidiomycota</taxon>
        <taxon>Agaricomycotina</taxon>
        <taxon>Agaricomycetes</taxon>
        <taxon>Hymenochaetales</taxon>
        <taxon>Schizoporaceae</taxon>
        <taxon>Schizopora</taxon>
    </lineage>
</organism>
<dbReference type="EMBL" id="KQ085927">
    <property type="protein sequence ID" value="KLO15611.1"/>
    <property type="molecule type" value="Genomic_DNA"/>
</dbReference>
<dbReference type="InParanoid" id="A0A0H2SEX4"/>
<dbReference type="PANTHER" id="PTHR40465:SF1">
    <property type="entry name" value="DUF6534 DOMAIN-CONTAINING PROTEIN"/>
    <property type="match status" value="1"/>
</dbReference>
<name>A0A0H2SEX4_9AGAM</name>
<evidence type="ECO:0000313" key="4">
    <source>
        <dbReference type="Proteomes" id="UP000053477"/>
    </source>
</evidence>
<feature type="domain" description="DUF6534" evidence="2">
    <location>
        <begin position="167"/>
        <end position="257"/>
    </location>
</feature>
<evidence type="ECO:0000313" key="3">
    <source>
        <dbReference type="EMBL" id="KLO15611.1"/>
    </source>
</evidence>
<feature type="transmembrane region" description="Helical" evidence="1">
    <location>
        <begin position="121"/>
        <end position="140"/>
    </location>
</feature>
<protein>
    <recommendedName>
        <fullName evidence="2">DUF6534 domain-containing protein</fullName>
    </recommendedName>
</protein>
<accession>A0A0H2SEX4</accession>
<evidence type="ECO:0000259" key="2">
    <source>
        <dbReference type="Pfam" id="PF20152"/>
    </source>
</evidence>
<dbReference type="Pfam" id="PF20152">
    <property type="entry name" value="DUF6534"/>
    <property type="match status" value="1"/>
</dbReference>
<reference evidence="3 4" key="1">
    <citation type="submission" date="2015-04" db="EMBL/GenBank/DDBJ databases">
        <title>Complete genome sequence of Schizopora paradoxa KUC8140, a cosmopolitan wood degrader in East Asia.</title>
        <authorList>
            <consortium name="DOE Joint Genome Institute"/>
            <person name="Min B."/>
            <person name="Park H."/>
            <person name="Jang Y."/>
            <person name="Kim J.-J."/>
            <person name="Kim K.H."/>
            <person name="Pangilinan J."/>
            <person name="Lipzen A."/>
            <person name="Riley R."/>
            <person name="Grigoriev I.V."/>
            <person name="Spatafora J.W."/>
            <person name="Choi I.-G."/>
        </authorList>
    </citation>
    <scope>NUCLEOTIDE SEQUENCE [LARGE SCALE GENOMIC DNA]</scope>
    <source>
        <strain evidence="3 4">KUC8140</strain>
    </source>
</reference>
<feature type="transmembrane region" description="Helical" evidence="1">
    <location>
        <begin position="195"/>
        <end position="223"/>
    </location>
</feature>
<feature type="transmembrane region" description="Helical" evidence="1">
    <location>
        <begin position="160"/>
        <end position="183"/>
    </location>
</feature>
<feature type="transmembrane region" description="Helical" evidence="1">
    <location>
        <begin position="12"/>
        <end position="33"/>
    </location>
</feature>
<keyword evidence="1" id="KW-1133">Transmembrane helix</keyword>
<keyword evidence="4" id="KW-1185">Reference proteome</keyword>
<proteinExistence type="predicted"/>
<gene>
    <name evidence="3" type="ORF">SCHPADRAFT_938590</name>
</gene>
<keyword evidence="1" id="KW-0812">Transmembrane</keyword>
<sequence length="343" mass="38208">MPDVVTQIGPLFIGTILNYLFTGILIHQLFNYSNNFPDDKLRLKWLVYGVCALDMFQTGLTTQLSWYYCVQNWGNESLSMGSGGFTWTASSLAMMAGLIAMIVQLYYAWRIWSLGGRYLKWCSVAICLIAIIECLAALIGSIKFDIIGITRISPEIVPYFVIWLSGSFSCDVLIAVSMTVIFVRAKTLAGFERTISIINVLILHAVETAAITALCAGVELLLFCITRNKSLAHTAPAFVLGKLYTNCLLANLNSRKHLSSAMNPEVSCSTASTFRFHNIRPSFDRKRQLGVDSSMSIRVEEVRHVHRDGEDAIVSKFHEVDVKGLEEAKFWGNEASAHFAYSN</sequence>